<keyword evidence="2 5" id="KW-0808">Transferase</keyword>
<name>A0A3G8WH43_9FLAO</name>
<evidence type="ECO:0000313" key="5">
    <source>
        <dbReference type="EMBL" id="AZI20510.1"/>
    </source>
</evidence>
<protein>
    <submittedName>
        <fullName evidence="5">GNAT family N-acetyltransferase</fullName>
    </submittedName>
</protein>
<dbReference type="AlphaFoldDB" id="A0A3G8WH43"/>
<dbReference type="FunFam" id="3.40.630.30:FF:000064">
    <property type="entry name" value="GNAT family acetyltransferase"/>
    <property type="match status" value="1"/>
</dbReference>
<keyword evidence="3" id="KW-0012">Acyltransferase</keyword>
<dbReference type="SUPFAM" id="SSF55729">
    <property type="entry name" value="Acyl-CoA N-acyltransferases (Nat)"/>
    <property type="match status" value="1"/>
</dbReference>
<evidence type="ECO:0000256" key="1">
    <source>
        <dbReference type="ARBA" id="ARBA00008694"/>
    </source>
</evidence>
<dbReference type="EMBL" id="CP034171">
    <property type="protein sequence ID" value="AZI20510.1"/>
    <property type="molecule type" value="Genomic_DNA"/>
</dbReference>
<dbReference type="PANTHER" id="PTHR10545:SF29">
    <property type="entry name" value="GH14572P-RELATED"/>
    <property type="match status" value="1"/>
</dbReference>
<organism evidence="5 6">
    <name type="scientific">Chryseobacterium taklimakanense</name>
    <dbReference type="NCBI Taxonomy" id="536441"/>
    <lineage>
        <taxon>Bacteria</taxon>
        <taxon>Pseudomonadati</taxon>
        <taxon>Bacteroidota</taxon>
        <taxon>Flavobacteriia</taxon>
        <taxon>Flavobacteriales</taxon>
        <taxon>Weeksellaceae</taxon>
        <taxon>Chryseobacterium group</taxon>
        <taxon>Chryseobacterium</taxon>
    </lineage>
</organism>
<dbReference type="Proteomes" id="UP000282297">
    <property type="component" value="Chromosome"/>
</dbReference>
<dbReference type="RefSeq" id="WP_124784710.1">
    <property type="nucleotide sequence ID" value="NZ_CP034171.1"/>
</dbReference>
<dbReference type="GO" id="GO:0008080">
    <property type="term" value="F:N-acetyltransferase activity"/>
    <property type="evidence" value="ECO:0007669"/>
    <property type="project" value="TreeGrafter"/>
</dbReference>
<evidence type="ECO:0000259" key="4">
    <source>
        <dbReference type="PROSITE" id="PS51186"/>
    </source>
</evidence>
<dbReference type="CDD" id="cd04301">
    <property type="entry name" value="NAT_SF"/>
    <property type="match status" value="1"/>
</dbReference>
<reference evidence="6" key="1">
    <citation type="submission" date="2018-11" db="EMBL/GenBank/DDBJ databases">
        <title>Proposal to divide the Flavobacteriaceae and reorganize its genera based on Amino Acid Identity values calculated from whole genome sequences.</title>
        <authorList>
            <person name="Nicholson A.C."/>
            <person name="Gulvik C.A."/>
            <person name="Whitney A.M."/>
            <person name="Humrighouse B.W."/>
            <person name="Bell M."/>
            <person name="Holmes B."/>
            <person name="Steigerwalt A.B."/>
            <person name="Villarma A."/>
            <person name="Sheth M."/>
            <person name="Batra D."/>
            <person name="Pryor J."/>
            <person name="Bernardet J.-F."/>
            <person name="Hugo C."/>
            <person name="Kampfer P."/>
            <person name="Newman J.D."/>
            <person name="McQuiston J.R."/>
        </authorList>
    </citation>
    <scope>NUCLEOTIDE SEQUENCE [LARGE SCALE GENOMIC DNA]</scope>
    <source>
        <strain evidence="6">H4753</strain>
    </source>
</reference>
<proteinExistence type="inferred from homology"/>
<dbReference type="InterPro" id="IPR000182">
    <property type="entry name" value="GNAT_dom"/>
</dbReference>
<gene>
    <name evidence="5" type="ORF">EIH08_07100</name>
</gene>
<sequence length="158" mass="18278">MFFTIRKATENDIPTILHLITQLAIYEKLEHEVVATEETLKQTIFVQNYAEVIIGEEDGQPVGFALFFHNYSTFLSKPGIYLEDLFVEVEHRGKGYGKKLLAELARIAKERNCGRLEWSVLNWNTPSIEFYKSLGAKPMDEWTVYRMTEQEINDLAAL</sequence>
<dbReference type="PANTHER" id="PTHR10545">
    <property type="entry name" value="DIAMINE N-ACETYLTRANSFERASE"/>
    <property type="match status" value="1"/>
</dbReference>
<comment type="similarity">
    <text evidence="1">Belongs to the acetyltransferase family.</text>
</comment>
<dbReference type="Pfam" id="PF00583">
    <property type="entry name" value="Acetyltransf_1"/>
    <property type="match status" value="1"/>
</dbReference>
<dbReference type="Gene3D" id="3.40.630.30">
    <property type="match status" value="1"/>
</dbReference>
<evidence type="ECO:0000256" key="2">
    <source>
        <dbReference type="ARBA" id="ARBA00022679"/>
    </source>
</evidence>
<evidence type="ECO:0000313" key="6">
    <source>
        <dbReference type="Proteomes" id="UP000282297"/>
    </source>
</evidence>
<feature type="domain" description="N-acetyltransferase" evidence="4">
    <location>
        <begin position="3"/>
        <end position="158"/>
    </location>
</feature>
<dbReference type="InterPro" id="IPR051016">
    <property type="entry name" value="Diverse_Substrate_AcTransf"/>
</dbReference>
<dbReference type="PROSITE" id="PS51186">
    <property type="entry name" value="GNAT"/>
    <property type="match status" value="1"/>
</dbReference>
<evidence type="ECO:0000256" key="3">
    <source>
        <dbReference type="ARBA" id="ARBA00023315"/>
    </source>
</evidence>
<accession>A0A3G8WH43</accession>
<dbReference type="InterPro" id="IPR016181">
    <property type="entry name" value="Acyl_CoA_acyltransferase"/>
</dbReference>